<dbReference type="InterPro" id="IPR041588">
    <property type="entry name" value="Integrase_H2C2"/>
</dbReference>
<dbReference type="PROSITE" id="PS50879">
    <property type="entry name" value="RNASE_H_1"/>
    <property type="match status" value="1"/>
</dbReference>
<dbReference type="Gene3D" id="3.30.420.10">
    <property type="entry name" value="Ribonuclease H-like superfamily/Ribonuclease H"/>
    <property type="match status" value="2"/>
</dbReference>
<dbReference type="InterPro" id="IPR036397">
    <property type="entry name" value="RNaseH_sf"/>
</dbReference>
<evidence type="ECO:0000259" key="1">
    <source>
        <dbReference type="PROSITE" id="PS50879"/>
    </source>
</evidence>
<dbReference type="Pfam" id="PF13456">
    <property type="entry name" value="RVT_3"/>
    <property type="match status" value="1"/>
</dbReference>
<evidence type="ECO:0000259" key="2">
    <source>
        <dbReference type="PROSITE" id="PS50994"/>
    </source>
</evidence>
<dbReference type="GO" id="GO:0003676">
    <property type="term" value="F:nucleic acid binding"/>
    <property type="evidence" value="ECO:0007669"/>
    <property type="project" value="InterPro"/>
</dbReference>
<evidence type="ECO:0000313" key="4">
    <source>
        <dbReference type="Proteomes" id="UP001229421"/>
    </source>
</evidence>
<protein>
    <submittedName>
        <fullName evidence="3">Uncharacterized protein</fullName>
    </submittedName>
</protein>
<dbReference type="InterPro" id="IPR012337">
    <property type="entry name" value="RNaseH-like_sf"/>
</dbReference>
<dbReference type="AlphaFoldDB" id="A0AAD8NXV3"/>
<organism evidence="3 4">
    <name type="scientific">Tagetes erecta</name>
    <name type="common">African marigold</name>
    <dbReference type="NCBI Taxonomy" id="13708"/>
    <lineage>
        <taxon>Eukaryota</taxon>
        <taxon>Viridiplantae</taxon>
        <taxon>Streptophyta</taxon>
        <taxon>Embryophyta</taxon>
        <taxon>Tracheophyta</taxon>
        <taxon>Spermatophyta</taxon>
        <taxon>Magnoliopsida</taxon>
        <taxon>eudicotyledons</taxon>
        <taxon>Gunneridae</taxon>
        <taxon>Pentapetalae</taxon>
        <taxon>asterids</taxon>
        <taxon>campanulids</taxon>
        <taxon>Asterales</taxon>
        <taxon>Asteraceae</taxon>
        <taxon>Asteroideae</taxon>
        <taxon>Heliantheae alliance</taxon>
        <taxon>Tageteae</taxon>
        <taxon>Tagetes</taxon>
    </lineage>
</organism>
<feature type="domain" description="RNase H type-1" evidence="1">
    <location>
        <begin position="55"/>
        <end position="187"/>
    </location>
</feature>
<comment type="caution">
    <text evidence="3">The sequence shown here is derived from an EMBL/GenBank/DDBJ whole genome shotgun (WGS) entry which is preliminary data.</text>
</comment>
<reference evidence="3" key="1">
    <citation type="journal article" date="2023" name="bioRxiv">
        <title>Improved chromosome-level genome assembly for marigold (Tagetes erecta).</title>
        <authorList>
            <person name="Jiang F."/>
            <person name="Yuan L."/>
            <person name="Wang S."/>
            <person name="Wang H."/>
            <person name="Xu D."/>
            <person name="Wang A."/>
            <person name="Fan W."/>
        </authorList>
    </citation>
    <scope>NUCLEOTIDE SEQUENCE</scope>
    <source>
        <strain evidence="3">WSJ</strain>
        <tissue evidence="3">Leaf</tissue>
    </source>
</reference>
<dbReference type="PROSITE" id="PS50994">
    <property type="entry name" value="INTEGRASE"/>
    <property type="match status" value="1"/>
</dbReference>
<dbReference type="FunFam" id="3.30.420.10:FF:000032">
    <property type="entry name" value="Retrovirus-related Pol polyprotein from transposon 297-like Protein"/>
    <property type="match status" value="1"/>
</dbReference>
<dbReference type="Proteomes" id="UP001229421">
    <property type="component" value="Unassembled WGS sequence"/>
</dbReference>
<evidence type="ECO:0000313" key="3">
    <source>
        <dbReference type="EMBL" id="KAK1424744.1"/>
    </source>
</evidence>
<dbReference type="InterPro" id="IPR002156">
    <property type="entry name" value="RNaseH_domain"/>
</dbReference>
<dbReference type="Gene3D" id="1.10.340.70">
    <property type="match status" value="1"/>
</dbReference>
<dbReference type="PANTHER" id="PTHR48475:SF2">
    <property type="entry name" value="RIBONUCLEASE H"/>
    <property type="match status" value="1"/>
</dbReference>
<name>A0AAD8NXV3_TARER</name>
<gene>
    <name evidence="3" type="ORF">QVD17_20082</name>
</gene>
<accession>A0AAD8NXV3</accession>
<dbReference type="PANTHER" id="PTHR48475">
    <property type="entry name" value="RIBONUCLEASE H"/>
    <property type="match status" value="1"/>
</dbReference>
<dbReference type="Pfam" id="PF17921">
    <property type="entry name" value="Integrase_H2C2"/>
    <property type="match status" value="1"/>
</dbReference>
<dbReference type="Pfam" id="PF00665">
    <property type="entry name" value="rve"/>
    <property type="match status" value="1"/>
</dbReference>
<sequence length="624" mass="70085">MSGRLAKWAVEISALTIIFKPRTAMKGQVIADFLAEIPTEYPVEVNGDSENMAEDQTFWNLYTDGAANSNGVGLGVLLVSPEGKEITQALKLNFKASNNETEYEALIAGLRLAIKQGVLMLRAHVDSLLVANQVNNIYEAKEDSMNTYLNICRELITQFAAFTMIHVPRSKNKKADALSKLASCFDKPEIQVKEVGKPATSHFEVLETDQQQTTWMSPIIEYLERGTLPEGEAQASKLKNKAIHYQTKDGVLYRRTYLGPLLRCVDSEEASYLIREIHLGVCGIHAGPRSVVAKIINAGYYWPGMHATAEEELKKCFSCQKHAPLTIRPKNNLVPVYAAWPFQKWAVDIVGPLPEGPGKLKHLIVAVDYFTKWAEAKAVTAITTHNVKKFLWDNVVCRFGIPLYLVSDNGAQFIDCKMKEWCDSLKIKQIFTSVAHPQGNGQVERVNRSIVEGLKKRLGEAGATWIDELPNVLWAFRTMIKTSTGETPFSLTYGSEAMIPAEIGLPSIGTQGESEDNNDELIRRNLDLLEERREIAAINEARYKKKLEQEYNKNVSLLSFKEEDYVLRDNSASRIETQGKLGPNWEGPYQIHQVKGKGAYTLKQLDGKILPRTWNVAKLRRCYM</sequence>
<proteinExistence type="predicted"/>
<feature type="domain" description="Integrase catalytic" evidence="2">
    <location>
        <begin position="337"/>
        <end position="496"/>
    </location>
</feature>
<keyword evidence="4" id="KW-1185">Reference proteome</keyword>
<dbReference type="GO" id="GO:0004523">
    <property type="term" value="F:RNA-DNA hybrid ribonuclease activity"/>
    <property type="evidence" value="ECO:0007669"/>
    <property type="project" value="InterPro"/>
</dbReference>
<dbReference type="CDD" id="cd09279">
    <property type="entry name" value="RNase_HI_like"/>
    <property type="match status" value="1"/>
</dbReference>
<dbReference type="SUPFAM" id="SSF53098">
    <property type="entry name" value="Ribonuclease H-like"/>
    <property type="match status" value="2"/>
</dbReference>
<dbReference type="InterPro" id="IPR001584">
    <property type="entry name" value="Integrase_cat-core"/>
</dbReference>
<dbReference type="GO" id="GO:0015074">
    <property type="term" value="P:DNA integration"/>
    <property type="evidence" value="ECO:0007669"/>
    <property type="project" value="InterPro"/>
</dbReference>
<dbReference type="EMBL" id="JAUHHV010000005">
    <property type="protein sequence ID" value="KAK1424744.1"/>
    <property type="molecule type" value="Genomic_DNA"/>
</dbReference>